<sequence>MRAAYFNCFSGISGDMVLAALLDLGWPLKELERELNKLDLFNYQIEAEKVAKQGIISTQIKMRIKEGKKERTLKDILSILDKSKLEEKIKERSRAVFIRLASVEAKIHGKSVQEVHLHELGGLDTIIDVVGAVAGMKYLGIEKVYSSSLPLGKGFLKCSHGTLPVPAPATLELLKGVPVYGSNIEAELVTPTGAAIISTLAENFGQMPPMKIDNIGYGAGQRDLPIPNLLRVSLGILKNAYEEDVVSLIQTNIDDMNPEFYEHIADRLFDEGALDVFLTPIQMKKTRPATMLSVITDEEKIERMLELIFDETTTLGVRISRIKRRKLNRESRKVATKYGEIEVKIGKLDGMVKNISPGYEECRKIAPRLNIPLREVYQEAKQAASDLLARKRKLN</sequence>
<organism evidence="2">
    <name type="scientific">marine sediment metagenome</name>
    <dbReference type="NCBI Taxonomy" id="412755"/>
    <lineage>
        <taxon>unclassified sequences</taxon>
        <taxon>metagenomes</taxon>
        <taxon>ecological metagenomes</taxon>
    </lineage>
</organism>
<evidence type="ECO:0000313" key="2">
    <source>
        <dbReference type="EMBL" id="KKM99307.1"/>
    </source>
</evidence>
<name>A0A0F9Q1P7_9ZZZZ</name>
<evidence type="ECO:0000256" key="1">
    <source>
        <dbReference type="ARBA" id="ARBA00022596"/>
    </source>
</evidence>
<comment type="caution">
    <text evidence="2">The sequence shown here is derived from an EMBL/GenBank/DDBJ whole genome shotgun (WGS) entry which is preliminary data.</text>
</comment>
<dbReference type="PANTHER" id="PTHR36566">
    <property type="entry name" value="NICKEL INSERTION PROTEIN-RELATED"/>
    <property type="match status" value="1"/>
</dbReference>
<dbReference type="Pfam" id="PF01969">
    <property type="entry name" value="Ni_insertion"/>
    <property type="match status" value="1"/>
</dbReference>
<accession>A0A0F9Q1P7</accession>
<protein>
    <recommendedName>
        <fullName evidence="3">Nickel insertion protein</fullName>
    </recommendedName>
</protein>
<proteinExistence type="inferred from homology"/>
<dbReference type="Gene3D" id="3.30.70.1380">
    <property type="entry name" value="Transcriptional regulatory protein pf0864 domain like"/>
    <property type="match status" value="1"/>
</dbReference>
<evidence type="ECO:0008006" key="3">
    <source>
        <dbReference type="Google" id="ProtNLM"/>
    </source>
</evidence>
<keyword evidence="1" id="KW-0533">Nickel</keyword>
<dbReference type="PANTHER" id="PTHR36566:SF1">
    <property type="entry name" value="PYRIDINIUM-3,5-BISTHIOCARBOXYLIC ACID MONONUCLEOTIDE NICKEL INSERTION PROTEIN"/>
    <property type="match status" value="1"/>
</dbReference>
<dbReference type="Gene3D" id="3.10.20.300">
    <property type="entry name" value="mk0293 like domain"/>
    <property type="match status" value="1"/>
</dbReference>
<dbReference type="EMBL" id="LAZR01005512">
    <property type="protein sequence ID" value="KKM99307.1"/>
    <property type="molecule type" value="Genomic_DNA"/>
</dbReference>
<gene>
    <name evidence="2" type="ORF">LCGC14_1149140</name>
</gene>
<reference evidence="2" key="1">
    <citation type="journal article" date="2015" name="Nature">
        <title>Complex archaea that bridge the gap between prokaryotes and eukaryotes.</title>
        <authorList>
            <person name="Spang A."/>
            <person name="Saw J.H."/>
            <person name="Jorgensen S.L."/>
            <person name="Zaremba-Niedzwiedzka K."/>
            <person name="Martijn J."/>
            <person name="Lind A.E."/>
            <person name="van Eijk R."/>
            <person name="Schleper C."/>
            <person name="Guy L."/>
            <person name="Ettema T.J."/>
        </authorList>
    </citation>
    <scope>NUCLEOTIDE SEQUENCE</scope>
</reference>
<dbReference type="AlphaFoldDB" id="A0A0F9Q1P7"/>
<dbReference type="NCBIfam" id="TIGR00299">
    <property type="entry name" value="nickel pincer cofactor biosynthesis protein LarC"/>
    <property type="match status" value="1"/>
</dbReference>
<dbReference type="HAMAP" id="MF_01074">
    <property type="entry name" value="LarC"/>
    <property type="match status" value="1"/>
</dbReference>
<dbReference type="InterPro" id="IPR002822">
    <property type="entry name" value="Ni_insertion"/>
</dbReference>